<proteinExistence type="inferred from homology"/>
<evidence type="ECO:0000256" key="3">
    <source>
        <dbReference type="ARBA" id="ARBA00022722"/>
    </source>
</evidence>
<dbReference type="Gene3D" id="1.10.150.20">
    <property type="entry name" value="5' to 3' exonuclease, C-terminal subdomain"/>
    <property type="match status" value="1"/>
</dbReference>
<dbReference type="GO" id="GO:0003684">
    <property type="term" value="F:damaged DNA binding"/>
    <property type="evidence" value="ECO:0007669"/>
    <property type="project" value="TreeGrafter"/>
</dbReference>
<keyword evidence="6" id="KW-0378">Hydrolase</keyword>
<keyword evidence="3" id="KW-0540">Nuclease</keyword>
<feature type="domain" description="ERCC4" evidence="11">
    <location>
        <begin position="781"/>
        <end position="861"/>
    </location>
</feature>
<dbReference type="OrthoDB" id="361020at2759"/>
<evidence type="ECO:0000259" key="11">
    <source>
        <dbReference type="SMART" id="SM00891"/>
    </source>
</evidence>
<keyword evidence="4" id="KW-0255">Endonuclease</keyword>
<protein>
    <recommendedName>
        <fullName evidence="11">ERCC4 domain-containing protein</fullName>
    </recommendedName>
</protein>
<comment type="caution">
    <text evidence="12">The sequence shown here is derived from an EMBL/GenBank/DDBJ whole genome shotgun (WGS) entry which is preliminary data.</text>
</comment>
<keyword evidence="13" id="KW-1185">Reference proteome</keyword>
<dbReference type="PANTHER" id="PTHR10150">
    <property type="entry name" value="DNA REPAIR ENDONUCLEASE XPF"/>
    <property type="match status" value="1"/>
</dbReference>
<dbReference type="Gene3D" id="3.40.50.10130">
    <property type="match status" value="1"/>
</dbReference>
<evidence type="ECO:0000256" key="1">
    <source>
        <dbReference type="ARBA" id="ARBA00004123"/>
    </source>
</evidence>
<dbReference type="GO" id="GO:1901255">
    <property type="term" value="P:nucleotide-excision repair involved in interstrand cross-link repair"/>
    <property type="evidence" value="ECO:0007669"/>
    <property type="project" value="TreeGrafter"/>
</dbReference>
<dbReference type="InterPro" id="IPR010994">
    <property type="entry name" value="RuvA_2-like"/>
</dbReference>
<feature type="compositionally biased region" description="Polar residues" evidence="10">
    <location>
        <begin position="523"/>
        <end position="534"/>
    </location>
</feature>
<evidence type="ECO:0000256" key="10">
    <source>
        <dbReference type="SAM" id="MobiDB-lite"/>
    </source>
</evidence>
<evidence type="ECO:0000313" key="12">
    <source>
        <dbReference type="EMBL" id="TIA86630.1"/>
    </source>
</evidence>
<dbReference type="CDD" id="cd20078">
    <property type="entry name" value="XPF_nuclease_XPF_euk"/>
    <property type="match status" value="1"/>
</dbReference>
<feature type="compositionally biased region" description="Low complexity" evidence="10">
    <location>
        <begin position="496"/>
        <end position="522"/>
    </location>
</feature>
<dbReference type="InterPro" id="IPR006166">
    <property type="entry name" value="ERCC4_domain"/>
</dbReference>
<dbReference type="AlphaFoldDB" id="A0A4T0FFJ8"/>
<dbReference type="InterPro" id="IPR011335">
    <property type="entry name" value="Restrct_endonuc-II-like"/>
</dbReference>
<dbReference type="InterPro" id="IPR047520">
    <property type="entry name" value="XPF_nuclease"/>
</dbReference>
<dbReference type="FunFam" id="3.40.50.10130:FF:000002">
    <property type="entry name" value="DNA repair endonuclease XPF"/>
    <property type="match status" value="1"/>
</dbReference>
<organism evidence="12 13">
    <name type="scientific">Wallemia hederae</name>
    <dbReference type="NCBI Taxonomy" id="1540922"/>
    <lineage>
        <taxon>Eukaryota</taxon>
        <taxon>Fungi</taxon>
        <taxon>Dikarya</taxon>
        <taxon>Basidiomycota</taxon>
        <taxon>Wallemiomycotina</taxon>
        <taxon>Wallemiomycetes</taxon>
        <taxon>Wallemiales</taxon>
        <taxon>Wallemiaceae</taxon>
        <taxon>Wallemia</taxon>
    </lineage>
</organism>
<comment type="subcellular location">
    <subcellularLocation>
        <location evidence="1">Nucleus</location>
    </subcellularLocation>
</comment>
<evidence type="ECO:0000256" key="5">
    <source>
        <dbReference type="ARBA" id="ARBA00022763"/>
    </source>
</evidence>
<name>A0A4T0FFJ8_9BASI</name>
<dbReference type="SUPFAM" id="SSF47781">
    <property type="entry name" value="RuvA domain 2-like"/>
    <property type="match status" value="1"/>
</dbReference>
<dbReference type="GO" id="GO:0000014">
    <property type="term" value="F:single-stranded DNA endodeoxyribonuclease activity"/>
    <property type="evidence" value="ECO:0007669"/>
    <property type="project" value="TreeGrafter"/>
</dbReference>
<evidence type="ECO:0000256" key="6">
    <source>
        <dbReference type="ARBA" id="ARBA00022801"/>
    </source>
</evidence>
<dbReference type="EMBL" id="SPNW01000078">
    <property type="protein sequence ID" value="TIA86630.1"/>
    <property type="molecule type" value="Genomic_DNA"/>
</dbReference>
<evidence type="ECO:0000256" key="2">
    <source>
        <dbReference type="ARBA" id="ARBA00010015"/>
    </source>
</evidence>
<keyword evidence="7" id="KW-0238">DNA-binding</keyword>
<dbReference type="GO" id="GO:0000724">
    <property type="term" value="P:double-strand break repair via homologous recombination"/>
    <property type="evidence" value="ECO:0007669"/>
    <property type="project" value="TreeGrafter"/>
</dbReference>
<evidence type="ECO:0000256" key="8">
    <source>
        <dbReference type="ARBA" id="ARBA00023204"/>
    </source>
</evidence>
<evidence type="ECO:0000256" key="4">
    <source>
        <dbReference type="ARBA" id="ARBA00022759"/>
    </source>
</evidence>
<dbReference type="GO" id="GO:0000712">
    <property type="term" value="P:resolution of meiotic recombination intermediates"/>
    <property type="evidence" value="ECO:0007669"/>
    <property type="project" value="TreeGrafter"/>
</dbReference>
<evidence type="ECO:0000313" key="13">
    <source>
        <dbReference type="Proteomes" id="UP000310189"/>
    </source>
</evidence>
<accession>A0A4T0FFJ8</accession>
<dbReference type="SUPFAM" id="SSF52980">
    <property type="entry name" value="Restriction endonuclease-like"/>
    <property type="match status" value="1"/>
</dbReference>
<dbReference type="GO" id="GO:0000110">
    <property type="term" value="C:nucleotide-excision repair factor 1 complex"/>
    <property type="evidence" value="ECO:0007669"/>
    <property type="project" value="TreeGrafter"/>
</dbReference>
<keyword evidence="8" id="KW-0234">DNA repair</keyword>
<reference evidence="12 13" key="1">
    <citation type="submission" date="2019-03" db="EMBL/GenBank/DDBJ databases">
        <title>Sequencing 23 genomes of Wallemia ichthyophaga.</title>
        <authorList>
            <person name="Gostincar C."/>
        </authorList>
    </citation>
    <scope>NUCLEOTIDE SEQUENCE [LARGE SCALE GENOMIC DNA]</scope>
    <source>
        <strain evidence="12 13">EXF-5753</strain>
    </source>
</reference>
<sequence length="1018" mass="115068">MELPLRFHRQILRQLIPQGIPHAEKDADDDSTVEDLDPSESGLLILARGLGLRRVVCSFLSLESDPRRLVLILNAEAHEEDGIGDLLGTMGVAKPGLRVVNFDMIGKQREELYKQGGLISVTSRILVVDMLNGTIPVDLISGIVILHAEQVTPTSLETFITRIYRKTNKDGYLKAFSDNPELFASGVSPLQTVLRSLGLRKTWIWPRFHETIQQDLEKRKADVVELYPSLTKSMLSLQHSILQCMEATIQEIKKGNVANLDIDDFTVDNALFRSFDKIIKMQLIPVWHLIKPKTKRLIEDLSTLRNLLSFLLNYSCVEFQELLEAIYQSNLNDYKSSSTGNKTPSHWLYLDPADAIFNVAKERTYKVLRDEDARSANSSSWLPPNIAPVLEEQPKWSILTEILAEIDNNIHFNPKNAPQSENNLTLIMCSTNKTVMQLTEYLSQCEDDNSKVQSAKKAPKMMKRLLRDHLEKFKANVGSMSANLKLNMQNNGAGITSSPSKNTSSPSKNTNGNFGSNTNTDNPLNSPSKGSSAALQRKEQFRRNEGATAYGHNRRRVRGGSVMASVASTRKTYNNLDANIESPLEAEARQIAQFQSQRSTQKKKKGDDAEVIEISDSEDDEDYDFFDNLPQFLLTGDLNEMYPHDDEDTYGLMEEEETVLIRAYRGDDDDALLDEIRPKFIIMYDPDPAFVRRVEVYKSSNPQIDIRLYFLLYNASVEEQRYLSGLRKEKDAFERLIREKSTMLLPLLDKESTRAGTDHYLSALSARVAGGQQVVGDKQPVVIVDVREFRSSLPGILHASNFDVQPTTLTVGDYVIDPTMCVERKSLTDLNQSFQSGRLYTQCEYMSTYYKTPILLIEFEENRSFSLETIADSKKNVYTAASKKVITGTSPTEIFQSRLVMLTISFPRLKIIWSSSPRQSADIFADLKMQRDEPDVEKATSIGTDEVGQQDLIEENWSQTPSEVVRCMPGVSGKNYQFISNKVKSIRHLVDLSNKDMRDILGVDQGNALYRFLNQTVN</sequence>
<keyword evidence="9" id="KW-0539">Nucleus</keyword>
<dbReference type="SMART" id="SM00891">
    <property type="entry name" value="ERCC4"/>
    <property type="match status" value="1"/>
</dbReference>
<gene>
    <name evidence="12" type="ORF">E3P99_03643</name>
</gene>
<evidence type="ECO:0000256" key="7">
    <source>
        <dbReference type="ARBA" id="ARBA00023125"/>
    </source>
</evidence>
<evidence type="ECO:0000256" key="9">
    <source>
        <dbReference type="ARBA" id="ARBA00023242"/>
    </source>
</evidence>
<keyword evidence="5" id="KW-0227">DNA damage</keyword>
<dbReference type="Proteomes" id="UP000310189">
    <property type="component" value="Unassembled WGS sequence"/>
</dbReference>
<feature type="region of interest" description="Disordered" evidence="10">
    <location>
        <begin position="489"/>
        <end position="562"/>
    </location>
</feature>
<feature type="compositionally biased region" description="Basic and acidic residues" evidence="10">
    <location>
        <begin position="536"/>
        <end position="545"/>
    </location>
</feature>
<dbReference type="PANTHER" id="PTHR10150:SF0">
    <property type="entry name" value="DNA REPAIR ENDONUCLEASE XPF"/>
    <property type="match status" value="1"/>
</dbReference>
<comment type="similarity">
    <text evidence="2">Belongs to the XPF family.</text>
</comment>
<dbReference type="GO" id="GO:0003697">
    <property type="term" value="F:single-stranded DNA binding"/>
    <property type="evidence" value="ECO:0007669"/>
    <property type="project" value="TreeGrafter"/>
</dbReference>
<dbReference type="Pfam" id="PF02732">
    <property type="entry name" value="ERCC4"/>
    <property type="match status" value="1"/>
</dbReference>